<name>A0A0F7KDE1_9PROT</name>
<accession>A0A0F7KDE1</accession>
<evidence type="ECO:0000313" key="3">
    <source>
        <dbReference type="EMBL" id="AKH38520.1"/>
    </source>
</evidence>
<dbReference type="Pfam" id="PF05170">
    <property type="entry name" value="AsmA"/>
    <property type="match status" value="1"/>
</dbReference>
<dbReference type="KEGG" id="nco:AAW31_13110"/>
<dbReference type="PANTHER" id="PTHR30441:SF9">
    <property type="entry name" value="ASMA FAMILY PROTEIN YHJG"/>
    <property type="match status" value="1"/>
</dbReference>
<feature type="domain" description="AsmA" evidence="2">
    <location>
        <begin position="4"/>
        <end position="535"/>
    </location>
</feature>
<organism evidence="3 5">
    <name type="scientific">Nitrosomonas communis</name>
    <dbReference type="NCBI Taxonomy" id="44574"/>
    <lineage>
        <taxon>Bacteria</taxon>
        <taxon>Pseudomonadati</taxon>
        <taxon>Pseudomonadota</taxon>
        <taxon>Betaproteobacteria</taxon>
        <taxon>Nitrosomonadales</taxon>
        <taxon>Nitrosomonadaceae</taxon>
        <taxon>Nitrosomonas</taxon>
    </lineage>
</organism>
<dbReference type="InterPro" id="IPR007844">
    <property type="entry name" value="AsmA"/>
</dbReference>
<dbReference type="PATRIC" id="fig|44574.3.peg.3190"/>
<evidence type="ECO:0000313" key="5">
    <source>
        <dbReference type="Proteomes" id="UP000034156"/>
    </source>
</evidence>
<protein>
    <submittedName>
        <fullName evidence="3">Membrane assembly protein AsmA</fullName>
    </submittedName>
</protein>
<dbReference type="Proteomes" id="UP000034156">
    <property type="component" value="Chromosome"/>
</dbReference>
<sequence>MAIIKWIGIALLTLVILVVLLLALMSSNWVRDIAAQQISERTGRKLTINGDLSINWSLTPHIRVEQIQFENAAWSKQPNMLELAALDLSIDLIELIHGRVILPEIILTKPNIILEKSPNGEPNWELPIEKEDTKDRAELPIIERLQIEEGHLRYHDLSANTEISANFETSKGQADGEQATHLQAKGKLKGSPLAINLTAGPLVALREAKAPYPLTLDFKTGDTAIRVKGTVTEPLQFKGVDLQFAMKGPDPEQLSDILGLPMPSLPPYQFKGHLSFHENTLQVKKLNGRVGDSDFAGNVSVKIGEQQPFIKANLTSKKIDLDDFGPIIGLAPETGPGETASAEQKEQAKKQAASPYVLPKKSIKFDDLQKINADITLQSKHVKSKLTLDNLSMGAAIKNGHLILNPLNFKIATGSIQSSLELDTRTKPVKSKIETKIHHVRLNEILRRLNISDESAGLIGGEATFWFKGNSVAEMLASADGGLLMLMTGGQLDDLLVELGGLDVGEALVSLFDKEDNTEINCAFIDLPTTGGIMEIGNFVIDTEDTVFFSKGSIDFKKEQLDLVIDPNPKDLSVFSARAPLYIKGSFKEPDFTPGARAIVRGAFSLALIPTAPIVSLYALLQEKEKGQKDNNQQSDRCSRFIDTLKEAQK</sequence>
<evidence type="ECO:0000256" key="1">
    <source>
        <dbReference type="SAM" id="MobiDB-lite"/>
    </source>
</evidence>
<reference evidence="3 5" key="2">
    <citation type="journal article" date="2016" name="Genome Announc.">
        <title>Genome Sequence of Nitrosomonas communis Strain Nm2, a Mesophilic Ammonia-Oxidizing Bacterium Isolated from Mediterranean Soil.</title>
        <authorList>
            <person name="Kozlowski J.A."/>
            <person name="Kits K.D."/>
            <person name="Stein L.Y."/>
        </authorList>
    </citation>
    <scope>NUCLEOTIDE SEQUENCE [LARGE SCALE GENOMIC DNA]</scope>
    <source>
        <strain evidence="3 5">Nm2</strain>
    </source>
</reference>
<keyword evidence="5" id="KW-1185">Reference proteome</keyword>
<evidence type="ECO:0000313" key="4">
    <source>
        <dbReference type="EMBL" id="TYP89265.1"/>
    </source>
</evidence>
<dbReference type="PANTHER" id="PTHR30441">
    <property type="entry name" value="DUF748 DOMAIN-CONTAINING PROTEIN"/>
    <property type="match status" value="1"/>
</dbReference>
<reference evidence="4 6" key="3">
    <citation type="submission" date="2019-07" db="EMBL/GenBank/DDBJ databases">
        <title>Active sludge and wastewater microbial communities from Klosterneuburg, Austria.</title>
        <authorList>
            <person name="Wagner M."/>
        </authorList>
    </citation>
    <scope>NUCLEOTIDE SEQUENCE [LARGE SCALE GENOMIC DNA]</scope>
    <source>
        <strain evidence="4 6">Nm2</strain>
    </source>
</reference>
<dbReference type="InterPro" id="IPR052894">
    <property type="entry name" value="AsmA-related"/>
</dbReference>
<proteinExistence type="predicted"/>
<reference evidence="5" key="1">
    <citation type="submission" date="2015-05" db="EMBL/GenBank/DDBJ databases">
        <title>Draft genome of Nitrosomonas communis strain Nm2.</title>
        <authorList>
            <person name="Kozlowski J.A."/>
            <person name="Kits K.D."/>
            <person name="Stein L.Y."/>
        </authorList>
    </citation>
    <scope>NUCLEOTIDE SEQUENCE [LARGE SCALE GENOMIC DNA]</scope>
    <source>
        <strain evidence="5">Nm2</strain>
    </source>
</reference>
<gene>
    <name evidence="3" type="ORF">AAW31_13110</name>
    <name evidence="4" type="ORF">BCL69_101840</name>
</gene>
<dbReference type="RefSeq" id="WP_046850560.1">
    <property type="nucleotide sequence ID" value="NZ_CP011451.1"/>
</dbReference>
<dbReference type="AlphaFoldDB" id="A0A0F7KDE1"/>
<evidence type="ECO:0000313" key="6">
    <source>
        <dbReference type="Proteomes" id="UP000324176"/>
    </source>
</evidence>
<dbReference type="EMBL" id="VNHT01000018">
    <property type="protein sequence ID" value="TYP89265.1"/>
    <property type="molecule type" value="Genomic_DNA"/>
</dbReference>
<dbReference type="Proteomes" id="UP000324176">
    <property type="component" value="Unassembled WGS sequence"/>
</dbReference>
<dbReference type="GO" id="GO:0005886">
    <property type="term" value="C:plasma membrane"/>
    <property type="evidence" value="ECO:0007669"/>
    <property type="project" value="TreeGrafter"/>
</dbReference>
<dbReference type="GO" id="GO:0090313">
    <property type="term" value="P:regulation of protein targeting to membrane"/>
    <property type="evidence" value="ECO:0007669"/>
    <property type="project" value="TreeGrafter"/>
</dbReference>
<feature type="region of interest" description="Disordered" evidence="1">
    <location>
        <begin position="332"/>
        <end position="353"/>
    </location>
</feature>
<dbReference type="EMBL" id="CP011451">
    <property type="protein sequence ID" value="AKH38520.1"/>
    <property type="molecule type" value="Genomic_DNA"/>
</dbReference>
<dbReference type="OrthoDB" id="5749006at2"/>
<evidence type="ECO:0000259" key="2">
    <source>
        <dbReference type="Pfam" id="PF05170"/>
    </source>
</evidence>